<dbReference type="Pfam" id="PF00230">
    <property type="entry name" value="MIP"/>
    <property type="match status" value="1"/>
</dbReference>
<accession>A0ABV8HJZ0</accession>
<feature type="compositionally biased region" description="Basic and acidic residues" evidence="7">
    <location>
        <begin position="106"/>
        <end position="116"/>
    </location>
</feature>
<dbReference type="InterPro" id="IPR023271">
    <property type="entry name" value="Aquaporin-like"/>
</dbReference>
<dbReference type="Proteomes" id="UP001595765">
    <property type="component" value="Unassembled WGS sequence"/>
</dbReference>
<dbReference type="SUPFAM" id="SSF81338">
    <property type="entry name" value="Aquaporin-like"/>
    <property type="match status" value="1"/>
</dbReference>
<keyword evidence="3 6" id="KW-0812">Transmembrane</keyword>
<evidence type="ECO:0000256" key="7">
    <source>
        <dbReference type="SAM" id="MobiDB-lite"/>
    </source>
</evidence>
<dbReference type="InterPro" id="IPR034294">
    <property type="entry name" value="Aquaporin_transptr"/>
</dbReference>
<dbReference type="PANTHER" id="PTHR45724">
    <property type="entry name" value="AQUAPORIN NIP2-1"/>
    <property type="match status" value="1"/>
</dbReference>
<feature type="transmembrane region" description="Helical" evidence="8">
    <location>
        <begin position="38"/>
        <end position="60"/>
    </location>
</feature>
<evidence type="ECO:0000313" key="9">
    <source>
        <dbReference type="EMBL" id="MFC4031332.1"/>
    </source>
</evidence>
<reference evidence="10" key="1">
    <citation type="journal article" date="2019" name="Int. J. Syst. Evol. Microbiol.">
        <title>The Global Catalogue of Microorganisms (GCM) 10K type strain sequencing project: providing services to taxonomists for standard genome sequencing and annotation.</title>
        <authorList>
            <consortium name="The Broad Institute Genomics Platform"/>
            <consortium name="The Broad Institute Genome Sequencing Center for Infectious Disease"/>
            <person name="Wu L."/>
            <person name="Ma J."/>
        </authorList>
    </citation>
    <scope>NUCLEOTIDE SEQUENCE [LARGE SCALE GENOMIC DNA]</scope>
    <source>
        <strain evidence="10">CGMCC 4.7237</strain>
    </source>
</reference>
<dbReference type="PRINTS" id="PR00783">
    <property type="entry name" value="MINTRINSICP"/>
</dbReference>
<protein>
    <submittedName>
        <fullName evidence="9">Aquaporin</fullName>
    </submittedName>
</protein>
<keyword evidence="2 6" id="KW-0813">Transport</keyword>
<evidence type="ECO:0000256" key="4">
    <source>
        <dbReference type="ARBA" id="ARBA00022989"/>
    </source>
</evidence>
<gene>
    <name evidence="9" type="ORF">ACFO3J_07565</name>
</gene>
<evidence type="ECO:0000256" key="1">
    <source>
        <dbReference type="ARBA" id="ARBA00004141"/>
    </source>
</evidence>
<comment type="similarity">
    <text evidence="6">Belongs to the MIP/aquaporin (TC 1.A.8) family.</text>
</comment>
<proteinExistence type="inferred from homology"/>
<evidence type="ECO:0000256" key="3">
    <source>
        <dbReference type="ARBA" id="ARBA00022692"/>
    </source>
</evidence>
<evidence type="ECO:0000256" key="6">
    <source>
        <dbReference type="RuleBase" id="RU000477"/>
    </source>
</evidence>
<evidence type="ECO:0000313" key="10">
    <source>
        <dbReference type="Proteomes" id="UP001595765"/>
    </source>
</evidence>
<feature type="region of interest" description="Disordered" evidence="7">
    <location>
        <begin position="71"/>
        <end position="122"/>
    </location>
</feature>
<evidence type="ECO:0000256" key="2">
    <source>
        <dbReference type="ARBA" id="ARBA00022448"/>
    </source>
</evidence>
<sequence length="122" mass="12858">MGTAVGPIIALLGPRSGGVANPARQFGPAVISGHTTDLWIYLFAPVLGAVLGASVHHLLIRRFNTHRPLTYELGGAGPRATDRQPGAGRSGDRRGFVLLDPAEQGNRLEGRKERRANASVAS</sequence>
<keyword evidence="4 8" id="KW-1133">Transmembrane helix</keyword>
<organism evidence="9 10">
    <name type="scientific">Streptomyces polygonati</name>
    <dbReference type="NCBI Taxonomy" id="1617087"/>
    <lineage>
        <taxon>Bacteria</taxon>
        <taxon>Bacillati</taxon>
        <taxon>Actinomycetota</taxon>
        <taxon>Actinomycetes</taxon>
        <taxon>Kitasatosporales</taxon>
        <taxon>Streptomycetaceae</taxon>
        <taxon>Streptomyces</taxon>
    </lineage>
</organism>
<dbReference type="Gene3D" id="1.20.1080.10">
    <property type="entry name" value="Glycerol uptake facilitator protein"/>
    <property type="match status" value="1"/>
</dbReference>
<dbReference type="InterPro" id="IPR000425">
    <property type="entry name" value="MIP"/>
</dbReference>
<name>A0ABV8HJZ0_9ACTN</name>
<evidence type="ECO:0000256" key="5">
    <source>
        <dbReference type="ARBA" id="ARBA00023136"/>
    </source>
</evidence>
<keyword evidence="5 8" id="KW-0472">Membrane</keyword>
<comment type="caution">
    <text evidence="9">The sequence shown here is derived from an EMBL/GenBank/DDBJ whole genome shotgun (WGS) entry which is preliminary data.</text>
</comment>
<dbReference type="PANTHER" id="PTHR45724:SF13">
    <property type="entry name" value="AQUAPORIN NIP1-1-RELATED"/>
    <property type="match status" value="1"/>
</dbReference>
<comment type="subcellular location">
    <subcellularLocation>
        <location evidence="1">Membrane</location>
        <topology evidence="1">Multi-pass membrane protein</topology>
    </subcellularLocation>
</comment>
<keyword evidence="10" id="KW-1185">Reference proteome</keyword>
<evidence type="ECO:0000256" key="8">
    <source>
        <dbReference type="SAM" id="Phobius"/>
    </source>
</evidence>
<dbReference type="RefSeq" id="WP_386427800.1">
    <property type="nucleotide sequence ID" value="NZ_JBHSBB010000007.1"/>
</dbReference>
<dbReference type="EMBL" id="JBHSBB010000007">
    <property type="protein sequence ID" value="MFC4031332.1"/>
    <property type="molecule type" value="Genomic_DNA"/>
</dbReference>